<dbReference type="SMART" id="SM00291">
    <property type="entry name" value="ZnF_ZZ"/>
    <property type="match status" value="4"/>
</dbReference>
<feature type="region of interest" description="Disordered" evidence="5">
    <location>
        <begin position="171"/>
        <end position="250"/>
    </location>
</feature>
<keyword evidence="1" id="KW-0479">Metal-binding</keyword>
<dbReference type="GO" id="GO:0006888">
    <property type="term" value="P:endoplasmic reticulum to Golgi vesicle-mediated transport"/>
    <property type="evidence" value="ECO:0007669"/>
    <property type="project" value="InterPro"/>
</dbReference>
<dbReference type="GO" id="GO:0008270">
    <property type="term" value="F:zinc ion binding"/>
    <property type="evidence" value="ECO:0007669"/>
    <property type="project" value="UniProtKB-KW"/>
</dbReference>
<dbReference type="PANTHER" id="PTHR15090:SF0">
    <property type="entry name" value="SEQUESTOSOME-1"/>
    <property type="match status" value="1"/>
</dbReference>
<dbReference type="SUPFAM" id="SSF57850">
    <property type="entry name" value="RING/U-box"/>
    <property type="match status" value="4"/>
</dbReference>
<dbReference type="GO" id="GO:0005080">
    <property type="term" value="F:protein kinase C binding"/>
    <property type="evidence" value="ECO:0007669"/>
    <property type="project" value="TreeGrafter"/>
</dbReference>
<dbReference type="GO" id="GO:0016235">
    <property type="term" value="C:aggresome"/>
    <property type="evidence" value="ECO:0007669"/>
    <property type="project" value="TreeGrafter"/>
</dbReference>
<feature type="compositionally biased region" description="Polar residues" evidence="5">
    <location>
        <begin position="230"/>
        <end position="243"/>
    </location>
</feature>
<name>A0A1X6N731_9APHY</name>
<keyword evidence="2 4" id="KW-0863">Zinc-finger</keyword>
<evidence type="ECO:0000256" key="4">
    <source>
        <dbReference type="PROSITE-ProRule" id="PRU00228"/>
    </source>
</evidence>
<feature type="domain" description="ZZ-type" evidence="6">
    <location>
        <begin position="635"/>
        <end position="687"/>
    </location>
</feature>
<dbReference type="GO" id="GO:0007032">
    <property type="term" value="P:endosome organization"/>
    <property type="evidence" value="ECO:0007669"/>
    <property type="project" value="TreeGrafter"/>
</dbReference>
<proteinExistence type="predicted"/>
<dbReference type="Pfam" id="PF00569">
    <property type="entry name" value="ZZ"/>
    <property type="match status" value="2"/>
</dbReference>
<evidence type="ECO:0008006" key="10">
    <source>
        <dbReference type="Google" id="ProtNLM"/>
    </source>
</evidence>
<dbReference type="Gene3D" id="3.30.60.90">
    <property type="match status" value="4"/>
</dbReference>
<keyword evidence="9" id="KW-1185">Reference proteome</keyword>
<dbReference type="OrthoDB" id="661148at2759"/>
<accession>A0A1X6N731</accession>
<feature type="domain" description="ZZ-type" evidence="6">
    <location>
        <begin position="707"/>
        <end position="768"/>
    </location>
</feature>
<dbReference type="SMART" id="SM00666">
    <property type="entry name" value="PB1"/>
    <property type="match status" value="1"/>
</dbReference>
<dbReference type="RefSeq" id="XP_024341232.1">
    <property type="nucleotide sequence ID" value="XM_024484869.1"/>
</dbReference>
<organism evidence="8 9">
    <name type="scientific">Postia placenta MAD-698-R-SB12</name>
    <dbReference type="NCBI Taxonomy" id="670580"/>
    <lineage>
        <taxon>Eukaryota</taxon>
        <taxon>Fungi</taxon>
        <taxon>Dikarya</taxon>
        <taxon>Basidiomycota</taxon>
        <taxon>Agaricomycotina</taxon>
        <taxon>Agaricomycetes</taxon>
        <taxon>Polyporales</taxon>
        <taxon>Adustoporiaceae</taxon>
        <taxon>Rhodonia</taxon>
    </lineage>
</organism>
<dbReference type="GO" id="GO:0000423">
    <property type="term" value="P:mitophagy"/>
    <property type="evidence" value="ECO:0007669"/>
    <property type="project" value="TreeGrafter"/>
</dbReference>
<dbReference type="InterPro" id="IPR052260">
    <property type="entry name" value="Autophagy_Rcpt_SigReg"/>
</dbReference>
<dbReference type="PROSITE" id="PS50135">
    <property type="entry name" value="ZF_ZZ_2"/>
    <property type="match status" value="2"/>
</dbReference>
<dbReference type="AlphaFoldDB" id="A0A1X6N731"/>
<dbReference type="GO" id="GO:0030127">
    <property type="term" value="C:COPII vesicle coat"/>
    <property type="evidence" value="ECO:0007669"/>
    <property type="project" value="InterPro"/>
</dbReference>
<dbReference type="STRING" id="670580.A0A1X6N731"/>
<dbReference type="PROSITE" id="PS01357">
    <property type="entry name" value="ZF_ZZ_1"/>
    <property type="match status" value="1"/>
</dbReference>
<dbReference type="SUPFAM" id="SSF82919">
    <property type="entry name" value="Zn-finger domain of Sec23/24"/>
    <property type="match status" value="1"/>
</dbReference>
<dbReference type="Proteomes" id="UP000194127">
    <property type="component" value="Unassembled WGS sequence"/>
</dbReference>
<dbReference type="CDD" id="cd02340">
    <property type="entry name" value="ZZ_NBR1_like"/>
    <property type="match status" value="2"/>
</dbReference>
<dbReference type="GO" id="GO:0035973">
    <property type="term" value="P:aggrephagy"/>
    <property type="evidence" value="ECO:0007669"/>
    <property type="project" value="TreeGrafter"/>
</dbReference>
<feature type="domain" description="PB1" evidence="7">
    <location>
        <begin position="21"/>
        <end position="100"/>
    </location>
</feature>
<dbReference type="Pfam" id="PF00564">
    <property type="entry name" value="PB1"/>
    <property type="match status" value="1"/>
</dbReference>
<dbReference type="Gene3D" id="3.10.20.90">
    <property type="entry name" value="Phosphatidylinositol 3-kinase Catalytic Subunit, Chain A, domain 1"/>
    <property type="match status" value="1"/>
</dbReference>
<reference evidence="8 9" key="1">
    <citation type="submission" date="2017-04" db="EMBL/GenBank/DDBJ databases">
        <title>Genome Sequence of the Model Brown-Rot Fungus Postia placenta SB12.</title>
        <authorList>
            <consortium name="DOE Joint Genome Institute"/>
            <person name="Gaskell J."/>
            <person name="Kersten P."/>
            <person name="Larrondo L.F."/>
            <person name="Canessa P."/>
            <person name="Martinez D."/>
            <person name="Hibbett D."/>
            <person name="Schmoll M."/>
            <person name="Kubicek C.P."/>
            <person name="Martinez A.T."/>
            <person name="Yadav J."/>
            <person name="Master E."/>
            <person name="Magnuson J.K."/>
            <person name="James T."/>
            <person name="Yaver D."/>
            <person name="Berka R."/>
            <person name="Labutti K."/>
            <person name="Lipzen A."/>
            <person name="Aerts A."/>
            <person name="Barry K."/>
            <person name="Henrissat B."/>
            <person name="Blanchette R."/>
            <person name="Grigoriev I."/>
            <person name="Cullen D."/>
        </authorList>
    </citation>
    <scope>NUCLEOTIDE SEQUENCE [LARGE SCALE GENOMIC DNA]</scope>
    <source>
        <strain evidence="8 9">MAD-698-R-SB12</strain>
    </source>
</reference>
<sequence length="1013" mass="111100">MSYSDYSVSDHNRSETRPDKALVVKCAYDEAVRKITFSSTRTCSYELLRQRIEEGFSLYTTPFAITYTDDDGEVTDIATDADLTEAIRYVYPVNDDPPLSSSSSILSGRSLTRGKITLRVRITVEYDGPSLSDTSSLVSLEEYRNRNGSELSLSLSMPPAGEIEDDSITVSSKDMGSKHDMYRARGPKTMVSGPSRETLRNDAHEPTVEEEKWEGATMSSVPPTMAVDKLSSSHSYAPSSEQDPFSDKQAALDPTSVFERLRLEEDLQSRQPGSSYGSSTLHSERGAAWLRDQNARTIKGMLGELPAPSEKSYEPSVAAPEDTGSVLSGELALQQDATGKYYYAYTAGSSSYGASQSVPDSGFEDVSDVHRASITANPALSRPTSMEVNGYDYQEVSGNALHRSSSSASNPFIRRSMSEPIFPPDYIDPDVPPEVLQFITGIPPIPPENPPTCSNCRTIMDTFRYVCSTCGEQKPISPSELYGMDNGKGKTRAVEMEFTNGKYSFPPSPPTMSSASSTSSWSMVSSSNAPLRNTSDATLSAGPRSLKPLPAVPMNTGYELCWQCLPTAGVTHALEMSVAPGSSPSLAEWPSSEDAQRAMSQWRRTAPSQKGQLRHAYIEKSWGHKGWQDVEQDDHRSCTCSTCGTQIVNHRYKCASCENFNLCKACYSQVHEIHPSHAFLVVPDKLPRSRSEPHNMMSAYGEASLKHPGVKCFHCMQDIVGARFHCAICDAVDICSNCESAGLPGNLHESDGGHSSSHIMIKIPYPLGTAELQSASQMAKSLWSGRDAATGQRVRSRRNSLTSAYDRTVLGIGSRNNGNSSLDNASVAIEADDHGVRCDGCGGYVVGIRYQCASCPSLPKPYSLCAHCEERSYILHDPFHVFFKFPRPLNRPLQVGRPLVPKLYKYPAGPPDGNYAMSNPKGTCLHCDVLHSATTAYLAGLVHSFALCDRCMTRINGEWYRCGYCSIDLCEVCQRMDTHNDRHAFVVFKSPVRCFTSDVHNPTSIIPYPIYYS</sequence>
<gene>
    <name evidence="8" type="ORF">POSPLADRAFT_1138078</name>
</gene>
<feature type="region of interest" description="Disordered" evidence="5">
    <location>
        <begin position="501"/>
        <end position="527"/>
    </location>
</feature>
<dbReference type="GeneID" id="36329818"/>
<evidence type="ECO:0000256" key="2">
    <source>
        <dbReference type="ARBA" id="ARBA00022771"/>
    </source>
</evidence>
<keyword evidence="3" id="KW-0862">Zinc</keyword>
<evidence type="ECO:0000256" key="5">
    <source>
        <dbReference type="SAM" id="MobiDB-lite"/>
    </source>
</evidence>
<dbReference type="InterPro" id="IPR036174">
    <property type="entry name" value="Znf_Sec23_Sec24_sf"/>
</dbReference>
<dbReference type="CDD" id="cd02249">
    <property type="entry name" value="ZZ"/>
    <property type="match status" value="1"/>
</dbReference>
<evidence type="ECO:0000256" key="1">
    <source>
        <dbReference type="ARBA" id="ARBA00022723"/>
    </source>
</evidence>
<dbReference type="GO" id="GO:0044753">
    <property type="term" value="C:amphisome"/>
    <property type="evidence" value="ECO:0007669"/>
    <property type="project" value="TreeGrafter"/>
</dbReference>
<dbReference type="PANTHER" id="PTHR15090">
    <property type="entry name" value="SEQUESTOSOME 1-RELATED"/>
    <property type="match status" value="1"/>
</dbReference>
<protein>
    <recommendedName>
        <fullName evidence="10">ZZ-type domain-containing protein</fullName>
    </recommendedName>
</protein>
<evidence type="ECO:0000313" key="9">
    <source>
        <dbReference type="Proteomes" id="UP000194127"/>
    </source>
</evidence>
<dbReference type="GO" id="GO:0006886">
    <property type="term" value="P:intracellular protein transport"/>
    <property type="evidence" value="ECO:0007669"/>
    <property type="project" value="InterPro"/>
</dbReference>
<evidence type="ECO:0000313" key="8">
    <source>
        <dbReference type="EMBL" id="OSX64438.1"/>
    </source>
</evidence>
<evidence type="ECO:0000256" key="3">
    <source>
        <dbReference type="ARBA" id="ARBA00022833"/>
    </source>
</evidence>
<evidence type="ECO:0000259" key="7">
    <source>
        <dbReference type="PROSITE" id="PS51745"/>
    </source>
</evidence>
<dbReference type="GO" id="GO:0070530">
    <property type="term" value="F:K63-linked polyubiquitin modification-dependent protein binding"/>
    <property type="evidence" value="ECO:0007669"/>
    <property type="project" value="TreeGrafter"/>
</dbReference>
<feature type="compositionally biased region" description="Basic and acidic residues" evidence="5">
    <location>
        <begin position="197"/>
        <end position="214"/>
    </location>
</feature>
<feature type="compositionally biased region" description="Low complexity" evidence="5">
    <location>
        <begin position="511"/>
        <end position="527"/>
    </location>
</feature>
<dbReference type="InterPro" id="IPR043145">
    <property type="entry name" value="Znf_ZZ_sf"/>
</dbReference>
<evidence type="ECO:0000259" key="6">
    <source>
        <dbReference type="PROSITE" id="PS50135"/>
    </source>
</evidence>
<dbReference type="EMBL" id="KZ110594">
    <property type="protein sequence ID" value="OSX64438.1"/>
    <property type="molecule type" value="Genomic_DNA"/>
</dbReference>
<dbReference type="SUPFAM" id="SSF54277">
    <property type="entry name" value="CAD &amp; PB1 domains"/>
    <property type="match status" value="1"/>
</dbReference>
<dbReference type="InterPro" id="IPR000433">
    <property type="entry name" value="Znf_ZZ"/>
</dbReference>
<dbReference type="PROSITE" id="PS51745">
    <property type="entry name" value="PB1"/>
    <property type="match status" value="1"/>
</dbReference>
<dbReference type="InterPro" id="IPR000270">
    <property type="entry name" value="PB1_dom"/>
</dbReference>
<dbReference type="InterPro" id="IPR053793">
    <property type="entry name" value="PB1-like"/>
</dbReference>